<dbReference type="RefSeq" id="WP_378936891.1">
    <property type="nucleotide sequence ID" value="NZ_JBHLVO010000021.1"/>
</dbReference>
<evidence type="ECO:0000256" key="2">
    <source>
        <dbReference type="ARBA" id="ARBA00023315"/>
    </source>
</evidence>
<evidence type="ECO:0000259" key="3">
    <source>
        <dbReference type="PROSITE" id="PS51186"/>
    </source>
</evidence>
<dbReference type="SUPFAM" id="SSF55729">
    <property type="entry name" value="Acyl-CoA N-acyltransferases (Nat)"/>
    <property type="match status" value="1"/>
</dbReference>
<gene>
    <name evidence="4" type="ORF">ACFFIX_19185</name>
</gene>
<evidence type="ECO:0000313" key="4">
    <source>
        <dbReference type="EMBL" id="MFC0273519.1"/>
    </source>
</evidence>
<evidence type="ECO:0000313" key="5">
    <source>
        <dbReference type="Proteomes" id="UP001589854"/>
    </source>
</evidence>
<dbReference type="GO" id="GO:0016746">
    <property type="term" value="F:acyltransferase activity"/>
    <property type="evidence" value="ECO:0007669"/>
    <property type="project" value="UniProtKB-KW"/>
</dbReference>
<dbReference type="InterPro" id="IPR016181">
    <property type="entry name" value="Acyl_CoA_acyltransferase"/>
</dbReference>
<proteinExistence type="predicted"/>
<organism evidence="4 5">
    <name type="scientific">Metabacillus herbersteinensis</name>
    <dbReference type="NCBI Taxonomy" id="283816"/>
    <lineage>
        <taxon>Bacteria</taxon>
        <taxon>Bacillati</taxon>
        <taxon>Bacillota</taxon>
        <taxon>Bacilli</taxon>
        <taxon>Bacillales</taxon>
        <taxon>Bacillaceae</taxon>
        <taxon>Metabacillus</taxon>
    </lineage>
</organism>
<keyword evidence="1 4" id="KW-0808">Transferase</keyword>
<protein>
    <submittedName>
        <fullName evidence="4">GNAT family N-acetyltransferase</fullName>
        <ecNumber evidence="4">2.3.1.-</ecNumber>
    </submittedName>
</protein>
<dbReference type="EMBL" id="JBHLVO010000021">
    <property type="protein sequence ID" value="MFC0273519.1"/>
    <property type="molecule type" value="Genomic_DNA"/>
</dbReference>
<comment type="caution">
    <text evidence="4">The sequence shown here is derived from an EMBL/GenBank/DDBJ whole genome shotgun (WGS) entry which is preliminary data.</text>
</comment>
<keyword evidence="5" id="KW-1185">Reference proteome</keyword>
<evidence type="ECO:0000256" key="1">
    <source>
        <dbReference type="ARBA" id="ARBA00022679"/>
    </source>
</evidence>
<accession>A0ABV6GK60</accession>
<dbReference type="PANTHER" id="PTHR43420">
    <property type="entry name" value="ACETYLTRANSFERASE"/>
    <property type="match status" value="1"/>
</dbReference>
<dbReference type="InterPro" id="IPR050680">
    <property type="entry name" value="YpeA/RimI_acetyltransf"/>
</dbReference>
<reference evidence="4 5" key="1">
    <citation type="submission" date="2024-09" db="EMBL/GenBank/DDBJ databases">
        <authorList>
            <person name="Sun Q."/>
            <person name="Mori K."/>
        </authorList>
    </citation>
    <scope>NUCLEOTIDE SEQUENCE [LARGE SCALE GENOMIC DNA]</scope>
    <source>
        <strain evidence="4 5">CCM 7228</strain>
    </source>
</reference>
<dbReference type="PROSITE" id="PS51186">
    <property type="entry name" value="GNAT"/>
    <property type="match status" value="1"/>
</dbReference>
<dbReference type="PANTHER" id="PTHR43420:SF47">
    <property type="entry name" value="N-ACETYLTRANSFERASE DOMAIN-CONTAINING PROTEIN"/>
    <property type="match status" value="1"/>
</dbReference>
<dbReference type="Gene3D" id="3.40.630.30">
    <property type="match status" value="1"/>
</dbReference>
<dbReference type="Proteomes" id="UP001589854">
    <property type="component" value="Unassembled WGS sequence"/>
</dbReference>
<dbReference type="CDD" id="cd04301">
    <property type="entry name" value="NAT_SF"/>
    <property type="match status" value="1"/>
</dbReference>
<dbReference type="InterPro" id="IPR000182">
    <property type="entry name" value="GNAT_dom"/>
</dbReference>
<name>A0ABV6GK60_9BACI</name>
<dbReference type="EC" id="2.3.1.-" evidence="4"/>
<feature type="domain" description="N-acetyltransferase" evidence="3">
    <location>
        <begin position="3"/>
        <end position="163"/>
    </location>
</feature>
<sequence length="166" mass="18809">MNYHIKQATESDMEFLWEMLYQAIHVQEGQPRPSRDILKDPNISRELSNWGRAEDKAILAIDDQDKPLGAGWIRLFDETNQTYGYLDNETPVVGGLAILPEYRGKGIGTKLLKALMNEARVAGFKSISLSVDPTNSALHLYEKFGFKKEGINGTSWDMRAMLRGEF</sequence>
<dbReference type="Pfam" id="PF00583">
    <property type="entry name" value="Acetyltransf_1"/>
    <property type="match status" value="1"/>
</dbReference>
<keyword evidence="2 4" id="KW-0012">Acyltransferase</keyword>